<feature type="transmembrane region" description="Helical" evidence="12">
    <location>
        <begin position="160"/>
        <end position="177"/>
    </location>
</feature>
<evidence type="ECO:0000259" key="13">
    <source>
        <dbReference type="Pfam" id="PF02163"/>
    </source>
</evidence>
<evidence type="ECO:0000256" key="7">
    <source>
        <dbReference type="ARBA" id="ARBA00022801"/>
    </source>
</evidence>
<dbReference type="Proteomes" id="UP000023561">
    <property type="component" value="Unassembled WGS sequence"/>
</dbReference>
<evidence type="ECO:0000256" key="2">
    <source>
        <dbReference type="ARBA" id="ARBA00004141"/>
    </source>
</evidence>
<sequence length="287" mass="33593">MNKYIALLTKIHVHPLLWMFCGIAVITAYFWQLFLLFMIVFIHELGHAVAAAFFSWRIRQILLLPFGGMAEVEEYGNRPFREDLIVTLAGPVQHLWMMAVAFFLWKIGFITSEGLEMFTHYNTAILLINLLPIWPLDGGRLAFLLFTYYFPFSEAHQKTVLFSAAALVFFVIGILLIEPKQLDLWIVAAFLMISLQQEWKHHRYIVMRFLLERYYGKRSDYTKLRTIAASEEERISNVLQKFYRGQKHSVIVTRANRERVTLDENELLHAFFAEKQTDASLSQLIYA</sequence>
<keyword evidence="10" id="KW-0482">Metalloprotease</keyword>
<dbReference type="GO" id="GO:0008237">
    <property type="term" value="F:metallopeptidase activity"/>
    <property type="evidence" value="ECO:0007669"/>
    <property type="project" value="UniProtKB-KW"/>
</dbReference>
<evidence type="ECO:0000313" key="14">
    <source>
        <dbReference type="EMBL" id="GAJ38228.1"/>
    </source>
</evidence>
<dbReference type="OrthoDB" id="166377at2"/>
<dbReference type="GO" id="GO:0046872">
    <property type="term" value="F:metal ion binding"/>
    <property type="evidence" value="ECO:0007669"/>
    <property type="project" value="UniProtKB-KW"/>
</dbReference>
<comment type="similarity">
    <text evidence="3">Belongs to the peptidase M50B family.</text>
</comment>
<evidence type="ECO:0000313" key="15">
    <source>
        <dbReference type="Proteomes" id="UP000023561"/>
    </source>
</evidence>
<evidence type="ECO:0000256" key="12">
    <source>
        <dbReference type="SAM" id="Phobius"/>
    </source>
</evidence>
<feature type="transmembrane region" description="Helical" evidence="12">
    <location>
        <begin position="84"/>
        <end position="105"/>
    </location>
</feature>
<name>A0A023DA25_9BACL</name>
<evidence type="ECO:0000256" key="5">
    <source>
        <dbReference type="ARBA" id="ARBA00022692"/>
    </source>
</evidence>
<keyword evidence="15" id="KW-1185">Reference proteome</keyword>
<evidence type="ECO:0000256" key="3">
    <source>
        <dbReference type="ARBA" id="ARBA00007931"/>
    </source>
</evidence>
<feature type="transmembrane region" description="Helical" evidence="12">
    <location>
        <begin position="37"/>
        <end position="56"/>
    </location>
</feature>
<proteinExistence type="inferred from homology"/>
<dbReference type="GO" id="GO:0006508">
    <property type="term" value="P:proteolysis"/>
    <property type="evidence" value="ECO:0007669"/>
    <property type="project" value="UniProtKB-KW"/>
</dbReference>
<dbReference type="Pfam" id="PF02163">
    <property type="entry name" value="Peptidase_M50"/>
    <property type="match status" value="2"/>
</dbReference>
<dbReference type="PANTHER" id="PTHR39188">
    <property type="entry name" value="MEMBRANE-ASSOCIATED ZINC METALLOPROTEASE M50B"/>
    <property type="match status" value="1"/>
</dbReference>
<dbReference type="InterPro" id="IPR008915">
    <property type="entry name" value="Peptidase_M50"/>
</dbReference>
<keyword evidence="5 12" id="KW-0812">Transmembrane</keyword>
<dbReference type="CDD" id="cd06161">
    <property type="entry name" value="S2P-M50_SpoIVFB"/>
    <property type="match status" value="1"/>
</dbReference>
<dbReference type="AlphaFoldDB" id="A0A023DA25"/>
<feature type="transmembrane region" description="Helical" evidence="12">
    <location>
        <begin position="12"/>
        <end position="31"/>
    </location>
</feature>
<feature type="domain" description="Peptidase M50" evidence="13">
    <location>
        <begin position="115"/>
        <end position="169"/>
    </location>
</feature>
<evidence type="ECO:0000256" key="9">
    <source>
        <dbReference type="ARBA" id="ARBA00022989"/>
    </source>
</evidence>
<dbReference type="PANTHER" id="PTHR39188:SF3">
    <property type="entry name" value="STAGE IV SPORULATION PROTEIN FB"/>
    <property type="match status" value="1"/>
</dbReference>
<keyword evidence="11 12" id="KW-0472">Membrane</keyword>
<organism evidence="14 15">
    <name type="scientific">Parageobacillus caldoxylosilyticus NBRC 107762</name>
    <dbReference type="NCBI Taxonomy" id="1220594"/>
    <lineage>
        <taxon>Bacteria</taxon>
        <taxon>Bacillati</taxon>
        <taxon>Bacillota</taxon>
        <taxon>Bacilli</taxon>
        <taxon>Bacillales</taxon>
        <taxon>Anoxybacillaceae</taxon>
        <taxon>Saccharococcus</taxon>
    </lineage>
</organism>
<keyword evidence="9 12" id="KW-1133">Transmembrane helix</keyword>
<dbReference type="GO" id="GO:0016020">
    <property type="term" value="C:membrane"/>
    <property type="evidence" value="ECO:0007669"/>
    <property type="project" value="UniProtKB-SubCell"/>
</dbReference>
<evidence type="ECO:0000256" key="10">
    <source>
        <dbReference type="ARBA" id="ARBA00023049"/>
    </source>
</evidence>
<keyword evidence="4" id="KW-0645">Protease</keyword>
<reference evidence="14 15" key="1">
    <citation type="submission" date="2014-04" db="EMBL/GenBank/DDBJ databases">
        <title>Whole genome shotgun sequence of Geobacillus caldoxylosilyticus NBRC 107762.</title>
        <authorList>
            <person name="Hosoyama A."/>
            <person name="Hosoyama Y."/>
            <person name="Katano-Makiyama Y."/>
            <person name="Tsuchikane K."/>
            <person name="Ohji S."/>
            <person name="Ichikawa N."/>
            <person name="Yamazoe A."/>
            <person name="Fujita N."/>
        </authorList>
    </citation>
    <scope>NUCLEOTIDE SEQUENCE [LARGE SCALE GENOMIC DNA]</scope>
    <source>
        <strain evidence="14 15">NBRC 107762</strain>
    </source>
</reference>
<evidence type="ECO:0000256" key="6">
    <source>
        <dbReference type="ARBA" id="ARBA00022723"/>
    </source>
</evidence>
<evidence type="ECO:0000256" key="4">
    <source>
        <dbReference type="ARBA" id="ARBA00022670"/>
    </source>
</evidence>
<evidence type="ECO:0000256" key="11">
    <source>
        <dbReference type="ARBA" id="ARBA00023136"/>
    </source>
</evidence>
<keyword evidence="8" id="KW-0862">Zinc</keyword>
<protein>
    <submittedName>
        <fullName evidence="14">Stage IV sporulation protein FB</fullName>
    </submittedName>
</protein>
<keyword evidence="6" id="KW-0479">Metal-binding</keyword>
<comment type="cofactor">
    <cofactor evidence="1">
        <name>Zn(2+)</name>
        <dbReference type="ChEBI" id="CHEBI:29105"/>
    </cofactor>
</comment>
<comment type="caution">
    <text evidence="14">The sequence shown here is derived from an EMBL/GenBank/DDBJ whole genome shotgun (WGS) entry which is preliminary data.</text>
</comment>
<accession>A0A023DA25</accession>
<feature type="transmembrane region" description="Helical" evidence="12">
    <location>
        <begin position="125"/>
        <end position="148"/>
    </location>
</feature>
<evidence type="ECO:0000256" key="1">
    <source>
        <dbReference type="ARBA" id="ARBA00001947"/>
    </source>
</evidence>
<comment type="subcellular location">
    <subcellularLocation>
        <location evidence="2">Membrane</location>
        <topology evidence="2">Multi-pass membrane protein</topology>
    </subcellularLocation>
</comment>
<keyword evidence="7" id="KW-0378">Hydrolase</keyword>
<dbReference type="EMBL" id="BAWO01000002">
    <property type="protein sequence ID" value="GAJ38228.1"/>
    <property type="molecule type" value="Genomic_DNA"/>
</dbReference>
<gene>
    <name evidence="14" type="primary">spoIVFB</name>
    <name evidence="14" type="ORF">GCA01S_002_00160</name>
</gene>
<evidence type="ECO:0000256" key="8">
    <source>
        <dbReference type="ARBA" id="ARBA00022833"/>
    </source>
</evidence>
<feature type="domain" description="Peptidase M50" evidence="13">
    <location>
        <begin position="33"/>
        <end position="104"/>
    </location>
</feature>
<dbReference type="RefSeq" id="WP_042406481.1">
    <property type="nucleotide sequence ID" value="NZ_BAWO01000002.1"/>
</dbReference>